<organism evidence="6 7">
    <name type="scientific">Magnetospirillum sulfuroxidans</name>
    <dbReference type="NCBI Taxonomy" id="611300"/>
    <lineage>
        <taxon>Bacteria</taxon>
        <taxon>Pseudomonadati</taxon>
        <taxon>Pseudomonadota</taxon>
        <taxon>Alphaproteobacteria</taxon>
        <taxon>Rhodospirillales</taxon>
        <taxon>Rhodospirillaceae</taxon>
        <taxon>Magnetospirillum</taxon>
    </lineage>
</organism>
<keyword evidence="4" id="KW-0804">Transcription</keyword>
<protein>
    <submittedName>
        <fullName evidence="6">LysR family transcriptional regulator</fullName>
    </submittedName>
</protein>
<dbReference type="Proteomes" id="UP000680714">
    <property type="component" value="Unassembled WGS sequence"/>
</dbReference>
<dbReference type="Pfam" id="PF00126">
    <property type="entry name" value="HTH_1"/>
    <property type="match status" value="1"/>
</dbReference>
<evidence type="ECO:0000313" key="6">
    <source>
        <dbReference type="EMBL" id="MBR9971039.1"/>
    </source>
</evidence>
<keyword evidence="7" id="KW-1185">Reference proteome</keyword>
<evidence type="ECO:0000256" key="2">
    <source>
        <dbReference type="ARBA" id="ARBA00023015"/>
    </source>
</evidence>
<dbReference type="CDD" id="cd08472">
    <property type="entry name" value="PBP2_CrgA_like_3"/>
    <property type="match status" value="1"/>
</dbReference>
<dbReference type="Pfam" id="PF03466">
    <property type="entry name" value="LysR_substrate"/>
    <property type="match status" value="1"/>
</dbReference>
<evidence type="ECO:0000256" key="1">
    <source>
        <dbReference type="ARBA" id="ARBA00009437"/>
    </source>
</evidence>
<reference evidence="6 7" key="1">
    <citation type="submission" date="2021-04" db="EMBL/GenBank/DDBJ databases">
        <title>Magnetospirillum sulfuroxidans sp. nov., a facultative chemolithoautotrophic sulfur-oxidizing alphaproteobacterium isolated from freshwater sediment and proposals for Paramagetospirillum gen. nov., and Magnetospirillaceae fam. nov.</title>
        <authorList>
            <person name="Koziaeva V."/>
            <person name="Geelhoed J.S."/>
            <person name="Sorokin D.Y."/>
            <person name="Grouzdev D.S."/>
        </authorList>
    </citation>
    <scope>NUCLEOTIDE SEQUENCE [LARGE SCALE GENOMIC DNA]</scope>
    <source>
        <strain evidence="6 7">J10</strain>
    </source>
</reference>
<proteinExistence type="inferred from homology"/>
<evidence type="ECO:0000313" key="7">
    <source>
        <dbReference type="Proteomes" id="UP000680714"/>
    </source>
</evidence>
<dbReference type="InterPro" id="IPR005119">
    <property type="entry name" value="LysR_subst-bd"/>
</dbReference>
<dbReference type="InterPro" id="IPR058163">
    <property type="entry name" value="LysR-type_TF_proteobact-type"/>
</dbReference>
<feature type="domain" description="HTH lysR-type" evidence="5">
    <location>
        <begin position="1"/>
        <end position="59"/>
    </location>
</feature>
<name>A0ABS5I9C7_9PROT</name>
<sequence length="332" mass="35933">MDRLDAMRIFTRVVEQRSFTAAAQSLGLPRSTVTDAIKRLEARLGVRLLHRTTRQVSPTLEGETYHRRCLTILADIEEAEEAFAGAKPRGGLRVDVHGSLARHFLIPALPAFLAEYPDIALFMGEGDRLVDLIREGVDCVLRSGNIADSDMVSRTLIQLPQVTCAAPSYLAVRGTPQSPTQLDGHHMVGFHSSASGAVLPLEFRRGDTVQTLRLPAPMTVNGAESLVECARHGLGIIQVPRYRLEADFHRGSLVPILTATPPPPLSVSVLYPKNRQLAPRVRVFIDWLGQCFTDTTLSSASAAHATSSTSSESGLPGCVCQPSAGTAMVRLP</sequence>
<dbReference type="InterPro" id="IPR036390">
    <property type="entry name" value="WH_DNA-bd_sf"/>
</dbReference>
<comment type="caution">
    <text evidence="6">The sequence shown here is derived from an EMBL/GenBank/DDBJ whole genome shotgun (WGS) entry which is preliminary data.</text>
</comment>
<dbReference type="RefSeq" id="WP_211546547.1">
    <property type="nucleotide sequence ID" value="NZ_JAGTUF010000002.1"/>
</dbReference>
<dbReference type="SUPFAM" id="SSF46785">
    <property type="entry name" value="Winged helix' DNA-binding domain"/>
    <property type="match status" value="1"/>
</dbReference>
<evidence type="ECO:0000259" key="5">
    <source>
        <dbReference type="PROSITE" id="PS50931"/>
    </source>
</evidence>
<gene>
    <name evidence="6" type="ORF">KEC16_04860</name>
</gene>
<dbReference type="PANTHER" id="PTHR30537">
    <property type="entry name" value="HTH-TYPE TRANSCRIPTIONAL REGULATOR"/>
    <property type="match status" value="1"/>
</dbReference>
<dbReference type="EMBL" id="JAGTUF010000002">
    <property type="protein sequence ID" value="MBR9971039.1"/>
    <property type="molecule type" value="Genomic_DNA"/>
</dbReference>
<keyword evidence="2" id="KW-0805">Transcription regulation</keyword>
<keyword evidence="3" id="KW-0238">DNA-binding</keyword>
<dbReference type="PANTHER" id="PTHR30537:SF72">
    <property type="entry name" value="LYSR FAMILY TRANSCRIPTIONAL REGULATOR"/>
    <property type="match status" value="1"/>
</dbReference>
<evidence type="ECO:0000256" key="3">
    <source>
        <dbReference type="ARBA" id="ARBA00023125"/>
    </source>
</evidence>
<dbReference type="Gene3D" id="1.10.10.10">
    <property type="entry name" value="Winged helix-like DNA-binding domain superfamily/Winged helix DNA-binding domain"/>
    <property type="match status" value="1"/>
</dbReference>
<dbReference type="SUPFAM" id="SSF53850">
    <property type="entry name" value="Periplasmic binding protein-like II"/>
    <property type="match status" value="1"/>
</dbReference>
<evidence type="ECO:0000256" key="4">
    <source>
        <dbReference type="ARBA" id="ARBA00023163"/>
    </source>
</evidence>
<comment type="similarity">
    <text evidence="1">Belongs to the LysR transcriptional regulatory family.</text>
</comment>
<dbReference type="PROSITE" id="PS50931">
    <property type="entry name" value="HTH_LYSR"/>
    <property type="match status" value="1"/>
</dbReference>
<dbReference type="InterPro" id="IPR000847">
    <property type="entry name" value="LysR_HTH_N"/>
</dbReference>
<accession>A0ABS5I9C7</accession>
<dbReference type="InterPro" id="IPR036388">
    <property type="entry name" value="WH-like_DNA-bd_sf"/>
</dbReference>
<dbReference type="Gene3D" id="3.40.190.290">
    <property type="match status" value="1"/>
</dbReference>